<keyword evidence="3" id="KW-1185">Reference proteome</keyword>
<sequence length="110" mass="11486">MKSLAIAVLLGVLLVYSTGTILSECTDVQLVLDSDTLNPMETLFASGVVGVILVVVGFFVAVSVIGVLALTVGAVFLALLVAGISAFWPALLLLAIVVWLVKDNRSNTRV</sequence>
<evidence type="ECO:0000313" key="3">
    <source>
        <dbReference type="Proteomes" id="UP001652504"/>
    </source>
</evidence>
<proteinExistence type="predicted"/>
<dbReference type="RefSeq" id="WP_263713931.1">
    <property type="nucleotide sequence ID" value="NZ_JAOWKX010000014.1"/>
</dbReference>
<feature type="transmembrane region" description="Helical" evidence="1">
    <location>
        <begin position="47"/>
        <end position="70"/>
    </location>
</feature>
<comment type="caution">
    <text evidence="2">The sequence shown here is derived from an EMBL/GenBank/DDBJ whole genome shotgun (WGS) entry which is preliminary data.</text>
</comment>
<name>A0ABT3ADA1_9ALTE</name>
<organism evidence="2 3">
    <name type="scientific">Fluctibacter corallii</name>
    <dbReference type="NCBI Taxonomy" id="2984329"/>
    <lineage>
        <taxon>Bacteria</taxon>
        <taxon>Pseudomonadati</taxon>
        <taxon>Pseudomonadota</taxon>
        <taxon>Gammaproteobacteria</taxon>
        <taxon>Alteromonadales</taxon>
        <taxon>Alteromonadaceae</taxon>
        <taxon>Fluctibacter</taxon>
    </lineage>
</organism>
<gene>
    <name evidence="2" type="ORF">OE749_18250</name>
</gene>
<evidence type="ECO:0000256" key="1">
    <source>
        <dbReference type="SAM" id="Phobius"/>
    </source>
</evidence>
<dbReference type="Proteomes" id="UP001652504">
    <property type="component" value="Unassembled WGS sequence"/>
</dbReference>
<accession>A0ABT3ADA1</accession>
<keyword evidence="1" id="KW-0812">Transmembrane</keyword>
<keyword evidence="1" id="KW-1133">Transmembrane helix</keyword>
<reference evidence="2 3" key="1">
    <citation type="submission" date="2022-10" db="EMBL/GenBank/DDBJ databases">
        <title>Aestuariibacter sp. AA17 isolated from Montipora capitata coral fragment.</title>
        <authorList>
            <person name="Emsley S.A."/>
            <person name="Pfannmuller K.M."/>
            <person name="Loughran R.M."/>
            <person name="Shlafstein M."/>
            <person name="Papke E."/>
            <person name="Saw J.H."/>
            <person name="Ushijima B."/>
            <person name="Videau P."/>
        </authorList>
    </citation>
    <scope>NUCLEOTIDE SEQUENCE [LARGE SCALE GENOMIC DNA]</scope>
    <source>
        <strain evidence="2 3">AA17</strain>
    </source>
</reference>
<dbReference type="EMBL" id="JAOWKX010000014">
    <property type="protein sequence ID" value="MCV2886641.1"/>
    <property type="molecule type" value="Genomic_DNA"/>
</dbReference>
<feature type="transmembrane region" description="Helical" evidence="1">
    <location>
        <begin position="77"/>
        <end position="101"/>
    </location>
</feature>
<keyword evidence="1" id="KW-0472">Membrane</keyword>
<protein>
    <submittedName>
        <fullName evidence="2">Uncharacterized protein</fullName>
    </submittedName>
</protein>
<evidence type="ECO:0000313" key="2">
    <source>
        <dbReference type="EMBL" id="MCV2886641.1"/>
    </source>
</evidence>